<name>A0A4Z1K6B4_9HELO</name>
<dbReference type="EMBL" id="PQXM01000028">
    <property type="protein sequence ID" value="TGO79580.1"/>
    <property type="molecule type" value="Genomic_DNA"/>
</dbReference>
<dbReference type="Proteomes" id="UP000297229">
    <property type="component" value="Unassembled WGS sequence"/>
</dbReference>
<feature type="region of interest" description="Disordered" evidence="1">
    <location>
        <begin position="38"/>
        <end position="66"/>
    </location>
</feature>
<proteinExistence type="predicted"/>
<organism evidence="2 3">
    <name type="scientific">Botrytis elliptica</name>
    <dbReference type="NCBI Taxonomy" id="278938"/>
    <lineage>
        <taxon>Eukaryota</taxon>
        <taxon>Fungi</taxon>
        <taxon>Dikarya</taxon>
        <taxon>Ascomycota</taxon>
        <taxon>Pezizomycotina</taxon>
        <taxon>Leotiomycetes</taxon>
        <taxon>Helotiales</taxon>
        <taxon>Sclerotiniaceae</taxon>
        <taxon>Botrytis</taxon>
    </lineage>
</organism>
<comment type="caution">
    <text evidence="2">The sequence shown here is derived from an EMBL/GenBank/DDBJ whole genome shotgun (WGS) entry which is preliminary data.</text>
</comment>
<evidence type="ECO:0000256" key="1">
    <source>
        <dbReference type="SAM" id="MobiDB-lite"/>
    </source>
</evidence>
<keyword evidence="3" id="KW-1185">Reference proteome</keyword>
<gene>
    <name evidence="2" type="ORF">BELL_0028g00060</name>
</gene>
<protein>
    <submittedName>
        <fullName evidence="2">Uncharacterized protein</fullName>
    </submittedName>
</protein>
<reference evidence="2 3" key="1">
    <citation type="submission" date="2017-12" db="EMBL/GenBank/DDBJ databases">
        <title>Comparative genomics of Botrytis spp.</title>
        <authorList>
            <person name="Valero-Jimenez C.A."/>
            <person name="Tapia P."/>
            <person name="Veloso J."/>
            <person name="Silva-Moreno E."/>
            <person name="Staats M."/>
            <person name="Valdes J.H."/>
            <person name="Van Kan J.A.L."/>
        </authorList>
    </citation>
    <scope>NUCLEOTIDE SEQUENCE [LARGE SCALE GENOMIC DNA]</scope>
    <source>
        <strain evidence="2 3">Be9601</strain>
    </source>
</reference>
<sequence>MLTEQVLITGDSDCQESSEIDIRRSSYVVGAGSMISNATNNYQDGEGATSPKSCSTLESDARPGGKDFDDTLVPSKSFLNHSLHLTLRAFSAHDLPALTADMVPAKSHTVIPTGVDNYQHTISDIDSPIQRIGDLKAWK</sequence>
<dbReference type="AlphaFoldDB" id="A0A4Z1K6B4"/>
<accession>A0A4Z1K6B4</accession>
<evidence type="ECO:0000313" key="3">
    <source>
        <dbReference type="Proteomes" id="UP000297229"/>
    </source>
</evidence>
<evidence type="ECO:0000313" key="2">
    <source>
        <dbReference type="EMBL" id="TGO79580.1"/>
    </source>
</evidence>